<feature type="domain" description="Flagellar hook protein FlgE/F/G-like D1" evidence="5">
    <location>
        <begin position="122"/>
        <end position="178"/>
    </location>
</feature>
<sequence length="278" mass="30592">MLRGLYTATAGMLSQQKRVEMLSNNIANANTNGYKSDQSAVRAFPEMLLNRLEDSQTPVRNGAVFGTSATIGSLNTGAYLQELIPQFTQGDIKETGLLSDVALVEEVVPVNGETNLKGLLLFPVQMEDGAIRYTRDGHFTVDSSGVLTSNGRPVLSTEGRQIQIQGNEYQISPEGVITENGQRVAQIDVRFEGDIRNLVKEGNGLYRTADNNALPSAIGNGEIQYSVKQQFLERSNVDVARNYTDMMTAYRAFEANQKVLQAYDKSMEKAVNEIGRLR</sequence>
<dbReference type="InterPro" id="IPR037925">
    <property type="entry name" value="FlgE/F/G-like"/>
</dbReference>
<dbReference type="NCBIfam" id="TIGR03506">
    <property type="entry name" value="FlgEFG_subfam"/>
    <property type="match status" value="1"/>
</dbReference>
<evidence type="ECO:0000313" key="6">
    <source>
        <dbReference type="EMBL" id="MED4403903.1"/>
    </source>
</evidence>
<keyword evidence="6" id="KW-0282">Flagellum</keyword>
<evidence type="ECO:0000256" key="1">
    <source>
        <dbReference type="ARBA" id="ARBA00009677"/>
    </source>
</evidence>
<dbReference type="InterPro" id="IPR053967">
    <property type="entry name" value="LlgE_F_G-like_D1"/>
</dbReference>
<evidence type="ECO:0000259" key="5">
    <source>
        <dbReference type="Pfam" id="PF22692"/>
    </source>
</evidence>
<dbReference type="Pfam" id="PF22692">
    <property type="entry name" value="LlgE_F_G_D1"/>
    <property type="match status" value="1"/>
</dbReference>
<dbReference type="SUPFAM" id="SSF117143">
    <property type="entry name" value="Flagellar hook protein flgE"/>
    <property type="match status" value="1"/>
</dbReference>
<dbReference type="Pfam" id="PF00460">
    <property type="entry name" value="Flg_bb_rod"/>
    <property type="match status" value="1"/>
</dbReference>
<keyword evidence="2" id="KW-0975">Bacterial flagellum</keyword>
<dbReference type="Proteomes" id="UP001342826">
    <property type="component" value="Unassembled WGS sequence"/>
</dbReference>
<keyword evidence="6" id="KW-0966">Cell projection</keyword>
<dbReference type="InterPro" id="IPR010930">
    <property type="entry name" value="Flg_bb/hook_C_dom"/>
</dbReference>
<reference evidence="6 7" key="1">
    <citation type="submission" date="2023-03" db="EMBL/GenBank/DDBJ databases">
        <title>Bacillus Genome Sequencing.</title>
        <authorList>
            <person name="Dunlap C."/>
        </authorList>
    </citation>
    <scope>NUCLEOTIDE SEQUENCE [LARGE SCALE GENOMIC DNA]</scope>
    <source>
        <strain evidence="6 7">NRS-1717</strain>
    </source>
</reference>
<evidence type="ECO:0000256" key="2">
    <source>
        <dbReference type="RuleBase" id="RU362116"/>
    </source>
</evidence>
<organism evidence="6 7">
    <name type="scientific">Metabacillus fastidiosus</name>
    <dbReference type="NCBI Taxonomy" id="1458"/>
    <lineage>
        <taxon>Bacteria</taxon>
        <taxon>Bacillati</taxon>
        <taxon>Bacillota</taxon>
        <taxon>Bacilli</taxon>
        <taxon>Bacillales</taxon>
        <taxon>Bacillaceae</taxon>
        <taxon>Metabacillus</taxon>
    </lineage>
</organism>
<accession>A0ABU6P4C4</accession>
<feature type="domain" description="Flagellar basal body rod protein N-terminal" evidence="3">
    <location>
        <begin position="5"/>
        <end position="35"/>
    </location>
</feature>
<comment type="caution">
    <text evidence="6">The sequence shown here is derived from an EMBL/GenBank/DDBJ whole genome shotgun (WGS) entry which is preliminary data.</text>
</comment>
<dbReference type="PANTHER" id="PTHR30435">
    <property type="entry name" value="FLAGELLAR PROTEIN"/>
    <property type="match status" value="1"/>
</dbReference>
<dbReference type="EMBL" id="JARTFS010000020">
    <property type="protein sequence ID" value="MED4403903.1"/>
    <property type="molecule type" value="Genomic_DNA"/>
</dbReference>
<dbReference type="PROSITE" id="PS00588">
    <property type="entry name" value="FLAGELLA_BB_ROD"/>
    <property type="match status" value="1"/>
</dbReference>
<comment type="subcellular location">
    <subcellularLocation>
        <location evidence="2">Bacterial flagellum basal body</location>
    </subcellularLocation>
</comment>
<evidence type="ECO:0000259" key="3">
    <source>
        <dbReference type="Pfam" id="PF00460"/>
    </source>
</evidence>
<keyword evidence="6" id="KW-0969">Cilium</keyword>
<name>A0ABU6P4C4_9BACI</name>
<feature type="domain" description="Flagellar basal-body/hook protein C-terminal" evidence="4">
    <location>
        <begin position="228"/>
        <end position="272"/>
    </location>
</feature>
<evidence type="ECO:0000313" key="7">
    <source>
        <dbReference type="Proteomes" id="UP001342826"/>
    </source>
</evidence>
<dbReference type="Pfam" id="PF06429">
    <property type="entry name" value="Flg_bbr_C"/>
    <property type="match status" value="1"/>
</dbReference>
<protein>
    <submittedName>
        <fullName evidence="6">Flagellar hook-basal body protein</fullName>
    </submittedName>
</protein>
<keyword evidence="7" id="KW-1185">Reference proteome</keyword>
<dbReference type="PANTHER" id="PTHR30435:SF19">
    <property type="entry name" value="FLAGELLAR BASAL-BODY ROD PROTEIN FLGG"/>
    <property type="match status" value="1"/>
</dbReference>
<dbReference type="InterPro" id="IPR020013">
    <property type="entry name" value="Flagellar_FlgE/F/G"/>
</dbReference>
<dbReference type="InterPro" id="IPR001444">
    <property type="entry name" value="Flag_bb_rod_N"/>
</dbReference>
<proteinExistence type="inferred from homology"/>
<dbReference type="InterPro" id="IPR019776">
    <property type="entry name" value="Flagellar_basal_body_rod_CS"/>
</dbReference>
<dbReference type="RefSeq" id="WP_328015892.1">
    <property type="nucleotide sequence ID" value="NZ_JARTFS010000020.1"/>
</dbReference>
<comment type="similarity">
    <text evidence="1 2">Belongs to the flagella basal body rod proteins family.</text>
</comment>
<gene>
    <name evidence="6" type="ORF">P9271_21625</name>
</gene>
<evidence type="ECO:0000259" key="4">
    <source>
        <dbReference type="Pfam" id="PF06429"/>
    </source>
</evidence>